<feature type="transmembrane region" description="Helical" evidence="8">
    <location>
        <begin position="12"/>
        <end position="29"/>
    </location>
</feature>
<keyword evidence="3" id="KW-0813">Transport</keyword>
<proteinExistence type="inferred from homology"/>
<feature type="transmembrane region" description="Helical" evidence="8">
    <location>
        <begin position="484"/>
        <end position="507"/>
    </location>
</feature>
<dbReference type="SUPFAM" id="SSF82866">
    <property type="entry name" value="Multidrug efflux transporter AcrB transmembrane domain"/>
    <property type="match status" value="2"/>
</dbReference>
<keyword evidence="5 8" id="KW-0812">Transmembrane</keyword>
<dbReference type="EMBL" id="JACIBY010000012">
    <property type="protein sequence ID" value="MBB3840660.1"/>
    <property type="molecule type" value="Genomic_DNA"/>
</dbReference>
<gene>
    <name evidence="9" type="ORF">FHS57_004680</name>
</gene>
<feature type="transmembrane region" description="Helical" evidence="8">
    <location>
        <begin position="930"/>
        <end position="955"/>
    </location>
</feature>
<dbReference type="Gene3D" id="3.30.70.1430">
    <property type="entry name" value="Multidrug efflux transporter AcrB pore domain"/>
    <property type="match status" value="2"/>
</dbReference>
<evidence type="ECO:0000256" key="6">
    <source>
        <dbReference type="ARBA" id="ARBA00022989"/>
    </source>
</evidence>
<name>A0A7W6ESF4_9BACT</name>
<keyword evidence="6 8" id="KW-1133">Transmembrane helix</keyword>
<feature type="transmembrane region" description="Helical" evidence="8">
    <location>
        <begin position="393"/>
        <end position="416"/>
    </location>
</feature>
<dbReference type="InterPro" id="IPR027463">
    <property type="entry name" value="AcrB_DN_DC_subdom"/>
</dbReference>
<dbReference type="PANTHER" id="PTHR32063">
    <property type="match status" value="1"/>
</dbReference>
<keyword evidence="7 8" id="KW-0472">Membrane</keyword>
<evidence type="ECO:0000256" key="7">
    <source>
        <dbReference type="ARBA" id="ARBA00023136"/>
    </source>
</evidence>
<reference evidence="9 10" key="1">
    <citation type="submission" date="2020-08" db="EMBL/GenBank/DDBJ databases">
        <title>Genomic Encyclopedia of Type Strains, Phase IV (KMG-IV): sequencing the most valuable type-strain genomes for metagenomic binning, comparative biology and taxonomic classification.</title>
        <authorList>
            <person name="Goeker M."/>
        </authorList>
    </citation>
    <scope>NUCLEOTIDE SEQUENCE [LARGE SCALE GENOMIC DNA]</scope>
    <source>
        <strain evidence="9 10">DSM 17976</strain>
    </source>
</reference>
<accession>A0A7W6ESF4</accession>
<evidence type="ECO:0000256" key="2">
    <source>
        <dbReference type="ARBA" id="ARBA00010942"/>
    </source>
</evidence>
<dbReference type="PANTHER" id="PTHR32063:SF24">
    <property type="entry name" value="CATION EFFLUX SYSTEM (ACRB_ACRD_ACRF FAMILY)"/>
    <property type="match status" value="1"/>
</dbReference>
<dbReference type="GO" id="GO:0042910">
    <property type="term" value="F:xenobiotic transmembrane transporter activity"/>
    <property type="evidence" value="ECO:0007669"/>
    <property type="project" value="TreeGrafter"/>
</dbReference>
<dbReference type="SUPFAM" id="SSF82714">
    <property type="entry name" value="Multidrug efflux transporter AcrB TolC docking domain, DN and DC subdomains"/>
    <property type="match status" value="2"/>
</dbReference>
<protein>
    <submittedName>
        <fullName evidence="9">Cobalt-zinc-cadmium resistance protein CzcA</fullName>
    </submittedName>
</protein>
<dbReference type="RefSeq" id="WP_183977790.1">
    <property type="nucleotide sequence ID" value="NZ_JACIBY010000012.1"/>
</dbReference>
<dbReference type="PRINTS" id="PR00702">
    <property type="entry name" value="ACRIFLAVINRP"/>
</dbReference>
<feature type="transmembrane region" description="Helical" evidence="8">
    <location>
        <begin position="1009"/>
        <end position="1035"/>
    </location>
</feature>
<feature type="transmembrane region" description="Helical" evidence="8">
    <location>
        <begin position="542"/>
        <end position="561"/>
    </location>
</feature>
<dbReference type="Gene3D" id="3.30.70.1320">
    <property type="entry name" value="Multidrug efflux transporter AcrB pore domain like"/>
    <property type="match status" value="1"/>
</dbReference>
<dbReference type="Pfam" id="PF00873">
    <property type="entry name" value="ACR_tran"/>
    <property type="match status" value="1"/>
</dbReference>
<dbReference type="InterPro" id="IPR001036">
    <property type="entry name" value="Acrflvin-R"/>
</dbReference>
<evidence type="ECO:0000256" key="1">
    <source>
        <dbReference type="ARBA" id="ARBA00004651"/>
    </source>
</evidence>
<feature type="transmembrane region" description="Helical" evidence="8">
    <location>
        <begin position="344"/>
        <end position="360"/>
    </location>
</feature>
<dbReference type="GO" id="GO:0005886">
    <property type="term" value="C:plasma membrane"/>
    <property type="evidence" value="ECO:0007669"/>
    <property type="project" value="UniProtKB-SubCell"/>
</dbReference>
<dbReference type="InterPro" id="IPR004763">
    <property type="entry name" value="CusA-like"/>
</dbReference>
<keyword evidence="4" id="KW-1003">Cell membrane</keyword>
<feature type="transmembrane region" description="Helical" evidence="8">
    <location>
        <begin position="976"/>
        <end position="997"/>
    </location>
</feature>
<evidence type="ECO:0000313" key="10">
    <source>
        <dbReference type="Proteomes" id="UP000541352"/>
    </source>
</evidence>
<dbReference type="Gene3D" id="1.20.1640.10">
    <property type="entry name" value="Multidrug efflux transporter AcrB transmembrane domain"/>
    <property type="match status" value="2"/>
</dbReference>
<comment type="similarity">
    <text evidence="2">Belongs to the resistance-nodulation-cell division (RND) (TC 2.A.6) family.</text>
</comment>
<dbReference type="Proteomes" id="UP000541352">
    <property type="component" value="Unassembled WGS sequence"/>
</dbReference>
<dbReference type="GO" id="GO:0008324">
    <property type="term" value="F:monoatomic cation transmembrane transporter activity"/>
    <property type="evidence" value="ECO:0007669"/>
    <property type="project" value="InterPro"/>
</dbReference>
<dbReference type="AlphaFoldDB" id="A0A7W6ESF4"/>
<dbReference type="Gene3D" id="3.30.70.1440">
    <property type="entry name" value="Multidrug efflux transporter AcrB pore domain"/>
    <property type="match status" value="1"/>
</dbReference>
<comment type="subcellular location">
    <subcellularLocation>
        <location evidence="1">Cell membrane</location>
        <topology evidence="1">Multi-pass membrane protein</topology>
    </subcellularLocation>
</comment>
<keyword evidence="10" id="KW-1185">Reference proteome</keyword>
<evidence type="ECO:0000256" key="3">
    <source>
        <dbReference type="ARBA" id="ARBA00022448"/>
    </source>
</evidence>
<evidence type="ECO:0000256" key="4">
    <source>
        <dbReference type="ARBA" id="ARBA00022475"/>
    </source>
</evidence>
<comment type="caution">
    <text evidence="9">The sequence shown here is derived from an EMBL/GenBank/DDBJ whole genome shotgun (WGS) entry which is preliminary data.</text>
</comment>
<evidence type="ECO:0000256" key="8">
    <source>
        <dbReference type="SAM" id="Phobius"/>
    </source>
</evidence>
<feature type="transmembrane region" description="Helical" evidence="8">
    <location>
        <begin position="879"/>
        <end position="898"/>
    </location>
</feature>
<dbReference type="NCBIfam" id="TIGR00914">
    <property type="entry name" value="2A0601"/>
    <property type="match status" value="1"/>
</dbReference>
<feature type="transmembrane region" description="Helical" evidence="8">
    <location>
        <begin position="367"/>
        <end position="387"/>
    </location>
</feature>
<evidence type="ECO:0000313" key="9">
    <source>
        <dbReference type="EMBL" id="MBB3840660.1"/>
    </source>
</evidence>
<dbReference type="Gene3D" id="3.30.2090.10">
    <property type="entry name" value="Multidrug efflux transporter AcrB TolC docking domain, DN and DC subdomains"/>
    <property type="match status" value="2"/>
</dbReference>
<dbReference type="SUPFAM" id="SSF82693">
    <property type="entry name" value="Multidrug efflux transporter AcrB pore domain, PN1, PN2, PC1 and PC2 subdomains"/>
    <property type="match status" value="2"/>
</dbReference>
<sequence>MIDSLIHYSIKNKLVIGLAVVALVIWGGYSLSRLPIDAVPDITTNQVQILTLTPTLAAQEVEQFVTTPIELSLANIPDVTEIRSVSKLGLSVVTVVFKDEVDIVRGKQWITEQLKTVEADIPAEFGKPMIAPLTTGLGEIYQYTLAVKKGAKSKYDLTELRTIQDWIVKRQLVGIGGVIEISSFGGYVKQYEVSVNPERLRAHNVTLSELYDALQKNNANTGGSYIERIGQAQFIRGEGVVKSLSDIEQIVIKNVSGIPVLVRDVAGVDFGHANRFGALVRNGEGEAVGGIVLMLKGANSANTVNAVKDRISRIQKTLPEGIEIVPFIERTKLINKTITTVSENLLLGGLIVIVVLVLLMGSLRAGLVAASVIPLAMLFTIGMMNTFDISANLMSLGAIDFGVIVDGAVIIVEAIVHRFQVWYEDNKRNNVDDPLERDQLVYETAKRIRTSAAFGEIIILMVYLPILSLVGIEGKMFKPMAMTVGFAIFGAFILSLTYVPMMSSLVMGKNLHKHWNFSERVLAWLYRRYEPLIIWSLQWRKATVGITLGLFVISLLVFNRLGGEFVPTLDEGDLAIDFRTASGTSLTETINSANKAHQILRKHFPEIQQIVGRVGASEIPTDPMPIEMVDQMINMKDISEWKNAKNREEMSEKMAAVLAEELPGTSVEMTQPIQMRFNEMITGVRSDVVVKIFGNDLDVLYERANAAAKVIEKIEGVASVRVEQIVGLPQISINYNRAKIAQYGLSIADINRLVRSGFAGETAGTVYEQERRFDLVVRLDAQHRQDIENVRQLLIPLPQGGTVPLAELADIGFRKAPAQISHEETRRRITIGIGVLNRDVESVVNDVQATIEKKVALPSGYFYTYGGAFENLQRAKERLSFAVPLALFLIFTLLYFTFHSLKESLLIFSAVPMSAIGGIIALWMRDMPFSISAGVGFIALFGVAVLNGIVLISYLNDLEKEGVTNLKERILKTVEVRFRPVIITATVASLGFLPMAISNSGGAEVQRPLATVVIGGILSATLLTLVVLPVLYALFSKKKSETLSP</sequence>
<evidence type="ECO:0000256" key="5">
    <source>
        <dbReference type="ARBA" id="ARBA00022692"/>
    </source>
</evidence>
<organism evidence="9 10">
    <name type="scientific">Runella defluvii</name>
    <dbReference type="NCBI Taxonomy" id="370973"/>
    <lineage>
        <taxon>Bacteria</taxon>
        <taxon>Pseudomonadati</taxon>
        <taxon>Bacteroidota</taxon>
        <taxon>Cytophagia</taxon>
        <taxon>Cytophagales</taxon>
        <taxon>Spirosomataceae</taxon>
        <taxon>Runella</taxon>
    </lineage>
</organism>
<feature type="transmembrane region" description="Helical" evidence="8">
    <location>
        <begin position="905"/>
        <end position="924"/>
    </location>
</feature>
<feature type="transmembrane region" description="Helical" evidence="8">
    <location>
        <begin position="453"/>
        <end position="472"/>
    </location>
</feature>